<dbReference type="PRINTS" id="PR00035">
    <property type="entry name" value="HTHGNTR"/>
</dbReference>
<dbReference type="SMART" id="SM00345">
    <property type="entry name" value="HTH_GNTR"/>
    <property type="match status" value="1"/>
</dbReference>
<keyword evidence="2" id="KW-0238">DNA-binding</keyword>
<dbReference type="EMBL" id="CP018309">
    <property type="protein sequence ID" value="ASI91877.1"/>
    <property type="molecule type" value="Genomic_DNA"/>
</dbReference>
<dbReference type="InterPro" id="IPR000524">
    <property type="entry name" value="Tscrpt_reg_HTH_GntR"/>
</dbReference>
<dbReference type="GO" id="GO:0003677">
    <property type="term" value="F:DNA binding"/>
    <property type="evidence" value="ECO:0007669"/>
    <property type="project" value="UniProtKB-KW"/>
</dbReference>
<dbReference type="AlphaFoldDB" id="A0AAN1FJP0"/>
<name>A0AAN1FJP0_9VIBR</name>
<reference evidence="6" key="1">
    <citation type="submission" date="2016-12" db="EMBL/GenBank/DDBJ databases">
        <title>Comparative genomic analysis reveals the diversity, evolution, and environmental adaptation strategies of the genus Vibrio.</title>
        <authorList>
            <person name="Lin H."/>
            <person name="Wang X."/>
            <person name="Zhang X.-H."/>
        </authorList>
    </citation>
    <scope>NUCLEOTIDE SEQUENCE [LARGE SCALE GENOMIC DNA]</scope>
    <source>
        <strain evidence="6">QT6D1</strain>
    </source>
</reference>
<dbReference type="KEGG" id="vsh:BSZ05_18750"/>
<dbReference type="RefSeq" id="WP_088877948.1">
    <property type="nucleotide sequence ID" value="NZ_CP018309.1"/>
</dbReference>
<dbReference type="SUPFAM" id="SSF46785">
    <property type="entry name" value="Winged helix' DNA-binding domain"/>
    <property type="match status" value="1"/>
</dbReference>
<dbReference type="Proteomes" id="UP000197092">
    <property type="component" value="Chromosome 2"/>
</dbReference>
<dbReference type="SUPFAM" id="SSF48008">
    <property type="entry name" value="GntR ligand-binding domain-like"/>
    <property type="match status" value="1"/>
</dbReference>
<dbReference type="Gene3D" id="1.10.10.10">
    <property type="entry name" value="Winged helix-like DNA-binding domain superfamily/Winged helix DNA-binding domain"/>
    <property type="match status" value="1"/>
</dbReference>
<organism evidence="5 6">
    <name type="scientific">Vibrio mediterranei</name>
    <dbReference type="NCBI Taxonomy" id="689"/>
    <lineage>
        <taxon>Bacteria</taxon>
        <taxon>Pseudomonadati</taxon>
        <taxon>Pseudomonadota</taxon>
        <taxon>Gammaproteobacteria</taxon>
        <taxon>Vibrionales</taxon>
        <taxon>Vibrionaceae</taxon>
        <taxon>Vibrio</taxon>
    </lineage>
</organism>
<evidence type="ECO:0000259" key="4">
    <source>
        <dbReference type="PROSITE" id="PS50949"/>
    </source>
</evidence>
<dbReference type="PANTHER" id="PTHR43537:SF5">
    <property type="entry name" value="UXU OPERON TRANSCRIPTIONAL REGULATOR"/>
    <property type="match status" value="1"/>
</dbReference>
<dbReference type="Pfam" id="PF07729">
    <property type="entry name" value="FCD"/>
    <property type="match status" value="1"/>
</dbReference>
<evidence type="ECO:0000313" key="5">
    <source>
        <dbReference type="EMBL" id="ASI91877.1"/>
    </source>
</evidence>
<dbReference type="Gene3D" id="1.20.120.530">
    <property type="entry name" value="GntR ligand-binding domain-like"/>
    <property type="match status" value="1"/>
</dbReference>
<dbReference type="InterPro" id="IPR036390">
    <property type="entry name" value="WH_DNA-bd_sf"/>
</dbReference>
<accession>A0AAN1FJP0</accession>
<keyword evidence="3" id="KW-0804">Transcription</keyword>
<evidence type="ECO:0000313" key="6">
    <source>
        <dbReference type="Proteomes" id="UP000197092"/>
    </source>
</evidence>
<feature type="domain" description="HTH gntR-type" evidence="4">
    <location>
        <begin position="8"/>
        <end position="76"/>
    </location>
</feature>
<keyword evidence="1" id="KW-0805">Transcription regulation</keyword>
<proteinExistence type="predicted"/>
<dbReference type="InterPro" id="IPR036388">
    <property type="entry name" value="WH-like_DNA-bd_sf"/>
</dbReference>
<protein>
    <submittedName>
        <fullName evidence="5">GntR family transcriptional regulator</fullName>
    </submittedName>
</protein>
<dbReference type="Pfam" id="PF00392">
    <property type="entry name" value="GntR"/>
    <property type="match status" value="1"/>
</dbReference>
<dbReference type="SMART" id="SM00895">
    <property type="entry name" value="FCD"/>
    <property type="match status" value="1"/>
</dbReference>
<dbReference type="GO" id="GO:0003700">
    <property type="term" value="F:DNA-binding transcription factor activity"/>
    <property type="evidence" value="ECO:0007669"/>
    <property type="project" value="InterPro"/>
</dbReference>
<sequence>MNSSTVGLKRYQEIGNSLKQDIFSGRYSIGDRYKSEREIAETYDVSRTVVREAFVMLEIEGVVEVKKGAGIYIQRASEINGNAIITSELADVGPFELLQARQYIESEIASLAALQVTKNDIIKLKKALESERQFLNNADLNQSDIEDDADEQFHRLIAEATQNSVLAQVAKDLWSRRHNSAMWAQLHSRIENKDYRKKWLDDHEVILAALVRRDASGAKEAMWQHLENVKQTLLELSNIDDPNFDGYLFG</sequence>
<dbReference type="PANTHER" id="PTHR43537">
    <property type="entry name" value="TRANSCRIPTIONAL REGULATOR, GNTR FAMILY"/>
    <property type="match status" value="1"/>
</dbReference>
<dbReference type="InterPro" id="IPR008920">
    <property type="entry name" value="TF_FadR/GntR_C"/>
</dbReference>
<dbReference type="CDD" id="cd07377">
    <property type="entry name" value="WHTH_GntR"/>
    <property type="match status" value="1"/>
</dbReference>
<evidence type="ECO:0000256" key="2">
    <source>
        <dbReference type="ARBA" id="ARBA00023125"/>
    </source>
</evidence>
<evidence type="ECO:0000256" key="1">
    <source>
        <dbReference type="ARBA" id="ARBA00023015"/>
    </source>
</evidence>
<gene>
    <name evidence="5" type="ORF">BSZ05_18750</name>
</gene>
<dbReference type="PROSITE" id="PS50949">
    <property type="entry name" value="HTH_GNTR"/>
    <property type="match status" value="1"/>
</dbReference>
<dbReference type="InterPro" id="IPR011711">
    <property type="entry name" value="GntR_C"/>
</dbReference>
<evidence type="ECO:0000256" key="3">
    <source>
        <dbReference type="ARBA" id="ARBA00023163"/>
    </source>
</evidence>